<accession>A0A1G7QCE5</accession>
<dbReference type="AlphaFoldDB" id="A0A1G7QCE5"/>
<dbReference type="OrthoDB" id="2889025at2"/>
<evidence type="ECO:0000259" key="1">
    <source>
        <dbReference type="Pfam" id="PF02625"/>
    </source>
</evidence>
<reference evidence="2 3" key="1">
    <citation type="submission" date="2016-10" db="EMBL/GenBank/DDBJ databases">
        <authorList>
            <person name="de Groot N.N."/>
        </authorList>
    </citation>
    <scope>NUCLEOTIDE SEQUENCE [LARGE SCALE GENOMIC DNA]</scope>
    <source>
        <strain evidence="2 3">GAS232</strain>
    </source>
</reference>
<gene>
    <name evidence="2" type="ORF">SAMN05444167_3831</name>
</gene>
<feature type="domain" description="XdhC- CoxI" evidence="1">
    <location>
        <begin position="18"/>
        <end position="64"/>
    </location>
</feature>
<keyword evidence="3" id="KW-1185">Reference proteome</keyword>
<evidence type="ECO:0000313" key="2">
    <source>
        <dbReference type="EMBL" id="SDF96193.1"/>
    </source>
</evidence>
<organism evidence="2 3">
    <name type="scientific">Terriglobus roseus</name>
    <dbReference type="NCBI Taxonomy" id="392734"/>
    <lineage>
        <taxon>Bacteria</taxon>
        <taxon>Pseudomonadati</taxon>
        <taxon>Acidobacteriota</taxon>
        <taxon>Terriglobia</taxon>
        <taxon>Terriglobales</taxon>
        <taxon>Acidobacteriaceae</taxon>
        <taxon>Terriglobus</taxon>
    </lineage>
</organism>
<name>A0A1G7QCE5_9BACT</name>
<protein>
    <submittedName>
        <fullName evidence="2">XdhC and CoxI family protein</fullName>
    </submittedName>
</protein>
<dbReference type="Proteomes" id="UP000182427">
    <property type="component" value="Chromosome I"/>
</dbReference>
<dbReference type="InterPro" id="IPR003777">
    <property type="entry name" value="XdhC_CoxI"/>
</dbReference>
<dbReference type="Pfam" id="PF02625">
    <property type="entry name" value="XdhC_CoxI"/>
    <property type="match status" value="1"/>
</dbReference>
<dbReference type="RefSeq" id="WP_083346567.1">
    <property type="nucleotide sequence ID" value="NZ_LT629690.1"/>
</dbReference>
<sequence length="194" mass="21351">MNLKERRDIAHLYGHTPRGVLFTLVEMRGSSDHAAGTRIYTPADGRSAGSVSAGWVDAEFLQRVDLFANAQMHIVQDGHDIETHLLSEPSETPEAAALIAAFEATLQGEPRSVITVLPETDVALMRFVMDARGDVLFASELLETEDIVPMRRAARTSPHGALHVLAQGRIFVEHMEPAVSEQDMMNNTLHTEAR</sequence>
<proteinExistence type="predicted"/>
<evidence type="ECO:0000313" key="3">
    <source>
        <dbReference type="Proteomes" id="UP000182427"/>
    </source>
</evidence>
<dbReference type="EMBL" id="LT629690">
    <property type="protein sequence ID" value="SDF96193.1"/>
    <property type="molecule type" value="Genomic_DNA"/>
</dbReference>